<name>A0A6V7R9T8_9STAP</name>
<gene>
    <name evidence="3" type="ORF">HNR41_000837</name>
    <name evidence="2" type="ORF">JEOCOQ751_00769</name>
</gene>
<dbReference type="Proteomes" id="UP000534001">
    <property type="component" value="Unassembled WGS sequence"/>
</dbReference>
<keyword evidence="1" id="KW-0472">Membrane</keyword>
<sequence length="33" mass="3792">MGNKKVQRFIIWFMVILIVVSGLLMGVSYLTSF</sequence>
<evidence type="ECO:0000313" key="4">
    <source>
        <dbReference type="Proteomes" id="UP000534001"/>
    </source>
</evidence>
<evidence type="ECO:0000313" key="3">
    <source>
        <dbReference type="EMBL" id="MBB6422911.1"/>
    </source>
</evidence>
<dbReference type="EMBL" id="JACHFF010000001">
    <property type="protein sequence ID" value="MBB6422911.1"/>
    <property type="molecule type" value="Genomic_DNA"/>
</dbReference>
<dbReference type="NCBIfam" id="NF033880">
    <property type="entry name" value="Prli42"/>
    <property type="match status" value="1"/>
</dbReference>
<comment type="caution">
    <text evidence="2">The sequence shown here is derived from an EMBL/GenBank/DDBJ whole genome shotgun (WGS) entry which is preliminary data.</text>
</comment>
<accession>A0A6V7R9T8</accession>
<evidence type="ECO:0000313" key="2">
    <source>
        <dbReference type="EMBL" id="CAD2073665.1"/>
    </source>
</evidence>
<keyword evidence="1" id="KW-1133">Transmembrane helix</keyword>
<evidence type="ECO:0000313" key="5">
    <source>
        <dbReference type="Proteomes" id="UP000545588"/>
    </source>
</evidence>
<keyword evidence="1" id="KW-0812">Transmembrane</keyword>
<organism evidence="2 4">
    <name type="scientific">Jeotgalicoccus coquinae</name>
    <dbReference type="NCBI Taxonomy" id="709509"/>
    <lineage>
        <taxon>Bacteria</taxon>
        <taxon>Bacillati</taxon>
        <taxon>Bacillota</taxon>
        <taxon>Bacilli</taxon>
        <taxon>Bacillales</taxon>
        <taxon>Staphylococcaceae</taxon>
        <taxon>Jeotgalicoccus</taxon>
    </lineage>
</organism>
<reference evidence="2 4" key="1">
    <citation type="submission" date="2020-07" db="EMBL/GenBank/DDBJ databases">
        <authorList>
            <person name="Criscuolo A."/>
        </authorList>
    </citation>
    <scope>NUCLEOTIDE SEQUENCE [LARGE SCALE GENOMIC DNA]</scope>
    <source>
        <strain evidence="2">CIP111751</strain>
    </source>
</reference>
<dbReference type="Proteomes" id="UP000545588">
    <property type="component" value="Unassembled WGS sequence"/>
</dbReference>
<evidence type="ECO:0008006" key="6">
    <source>
        <dbReference type="Google" id="ProtNLM"/>
    </source>
</evidence>
<dbReference type="AlphaFoldDB" id="A0A6V7R9T8"/>
<proteinExistence type="predicted"/>
<reference evidence="3 5" key="2">
    <citation type="submission" date="2020-08" db="EMBL/GenBank/DDBJ databases">
        <title>Genomic Encyclopedia of Type Strains, Phase IV (KMG-IV): sequencing the most valuable type-strain genomes for metagenomic binning, comparative biology and taxonomic classification.</title>
        <authorList>
            <person name="Goeker M."/>
        </authorList>
    </citation>
    <scope>NUCLEOTIDE SEQUENCE [LARGE SCALE GENOMIC DNA]</scope>
    <source>
        <strain evidence="3 5">DSM 22419</strain>
    </source>
</reference>
<keyword evidence="5" id="KW-1185">Reference proteome</keyword>
<dbReference type="EMBL" id="CAJEWA010000005">
    <property type="protein sequence ID" value="CAD2073665.1"/>
    <property type="molecule type" value="Genomic_DNA"/>
</dbReference>
<dbReference type="RefSeq" id="WP_184282031.1">
    <property type="nucleotide sequence ID" value="NZ_BMCO01000001.1"/>
</dbReference>
<feature type="transmembrane region" description="Helical" evidence="1">
    <location>
        <begin position="9"/>
        <end position="30"/>
    </location>
</feature>
<dbReference type="InterPro" id="IPR049722">
    <property type="entry name" value="Prli42-like"/>
</dbReference>
<protein>
    <recommendedName>
        <fullName evidence="6">Stressosome-associated protein Prli42</fullName>
    </recommendedName>
</protein>
<evidence type="ECO:0000256" key="1">
    <source>
        <dbReference type="SAM" id="Phobius"/>
    </source>
</evidence>